<proteinExistence type="predicted"/>
<gene>
    <name evidence="1" type="ORF">BJ987_007202</name>
</gene>
<dbReference type="Gene3D" id="2.130.10.10">
    <property type="entry name" value="YVTN repeat-like/Quinoprotein amine dehydrogenase"/>
    <property type="match status" value="2"/>
</dbReference>
<organism evidence="1 2">
    <name type="scientific">Nocardia goodfellowii</name>
    <dbReference type="NCBI Taxonomy" id="882446"/>
    <lineage>
        <taxon>Bacteria</taxon>
        <taxon>Bacillati</taxon>
        <taxon>Actinomycetota</taxon>
        <taxon>Actinomycetes</taxon>
        <taxon>Mycobacteriales</taxon>
        <taxon>Nocardiaceae</taxon>
        <taxon>Nocardia</taxon>
    </lineage>
</organism>
<dbReference type="Proteomes" id="UP001519325">
    <property type="component" value="Unassembled WGS sequence"/>
</dbReference>
<reference evidence="1 2" key="1">
    <citation type="submission" date="2021-03" db="EMBL/GenBank/DDBJ databases">
        <title>Sequencing the genomes of 1000 actinobacteria strains.</title>
        <authorList>
            <person name="Klenk H.-P."/>
        </authorList>
    </citation>
    <scope>NUCLEOTIDE SEQUENCE [LARGE SCALE GENOMIC DNA]</scope>
    <source>
        <strain evidence="1 2">DSM 45516</strain>
    </source>
</reference>
<protein>
    <submittedName>
        <fullName evidence="1">Photosystem II stability/assembly factor-like uncharacterized protein</fullName>
    </submittedName>
</protein>
<sequence>MKKRWGLIGLGTAVAIAAAIGITVVTTRPDTPTPPEFRPLSLTFISETEGWALGTIKGCATGQRCTALQHTTDAGRTWQPDASITMPPNTEVLRLADRRVGWAADLDDRLWSTNDGGATWQPLNAPGLISPRGAALSNRAIISGNRIQFVQSTSAGDKLELLTPTVDRHDWVTSSFNTGLPRTQSPLRVQIAHRGDTTWVWADGTASNAPAASQQSTEVGVSAKLDNGHWFPWTPPCPQPGRLLGLQASSDTDVIALCKAGPASAGEPWKTRNKLFISRDRGETFTEEYDAPAAGTATLVGTLTAGDLSISADGAILASHDGGQHWEQTYKTDSNAVTLIQADNTTVGYRTPGFVSPADGFAIEYNLPIARHGKTPEQEIALLATHDAGRSWARVAFTDVLPR</sequence>
<keyword evidence="2" id="KW-1185">Reference proteome</keyword>
<dbReference type="InterPro" id="IPR015943">
    <property type="entry name" value="WD40/YVTN_repeat-like_dom_sf"/>
</dbReference>
<name>A0ABS4QRG0_9NOCA</name>
<comment type="caution">
    <text evidence="1">The sequence shown here is derived from an EMBL/GenBank/DDBJ whole genome shotgun (WGS) entry which is preliminary data.</text>
</comment>
<dbReference type="SUPFAM" id="SSF110296">
    <property type="entry name" value="Oligoxyloglucan reducing end-specific cellobiohydrolase"/>
    <property type="match status" value="1"/>
</dbReference>
<accession>A0ABS4QRG0</accession>
<dbReference type="EMBL" id="JAGGMR010000001">
    <property type="protein sequence ID" value="MBP2194301.1"/>
    <property type="molecule type" value="Genomic_DNA"/>
</dbReference>
<dbReference type="RefSeq" id="WP_209897442.1">
    <property type="nucleotide sequence ID" value="NZ_JAGGMR010000001.1"/>
</dbReference>
<evidence type="ECO:0000313" key="2">
    <source>
        <dbReference type="Proteomes" id="UP001519325"/>
    </source>
</evidence>
<evidence type="ECO:0000313" key="1">
    <source>
        <dbReference type="EMBL" id="MBP2194301.1"/>
    </source>
</evidence>